<dbReference type="GO" id="GO:0061709">
    <property type="term" value="P:reticulophagy"/>
    <property type="evidence" value="ECO:0007669"/>
    <property type="project" value="TreeGrafter"/>
</dbReference>
<evidence type="ECO:0000256" key="11">
    <source>
        <dbReference type="SAM" id="MobiDB-lite"/>
    </source>
</evidence>
<keyword evidence="8 10" id="KW-0445">Lipid transport</keyword>
<gene>
    <name evidence="12" type="ORF">JTE90_012119</name>
</gene>
<reference evidence="12 13" key="1">
    <citation type="journal article" date="2022" name="Nat. Ecol. Evol.">
        <title>A masculinizing supergene underlies an exaggerated male reproductive morph in a spider.</title>
        <authorList>
            <person name="Hendrickx F."/>
            <person name="De Corte Z."/>
            <person name="Sonet G."/>
            <person name="Van Belleghem S.M."/>
            <person name="Kostlbacher S."/>
            <person name="Vangestel C."/>
        </authorList>
    </citation>
    <scope>NUCLEOTIDE SEQUENCE [LARGE SCALE GENOMIC DNA]</scope>
    <source>
        <strain evidence="12">W744_W776</strain>
    </source>
</reference>
<evidence type="ECO:0000313" key="12">
    <source>
        <dbReference type="EMBL" id="KAG8188286.1"/>
    </source>
</evidence>
<dbReference type="EMBL" id="JAFNEN010000244">
    <property type="protein sequence ID" value="KAG8188286.1"/>
    <property type="molecule type" value="Genomic_DNA"/>
</dbReference>
<dbReference type="GO" id="GO:0000422">
    <property type="term" value="P:autophagy of mitochondrion"/>
    <property type="evidence" value="ECO:0007669"/>
    <property type="project" value="TreeGrafter"/>
</dbReference>
<evidence type="ECO:0000256" key="6">
    <source>
        <dbReference type="ARBA" id="ARBA00022989"/>
    </source>
</evidence>
<comment type="subcellular location">
    <subcellularLocation>
        <location evidence="1 10">Preautophagosomal structure membrane</location>
        <topology evidence="1 10">Multi-pass membrane protein</topology>
    </subcellularLocation>
</comment>
<dbReference type="Pfam" id="PF04109">
    <property type="entry name" value="ATG9"/>
    <property type="match status" value="1"/>
</dbReference>
<evidence type="ECO:0000256" key="9">
    <source>
        <dbReference type="ARBA" id="ARBA00023136"/>
    </source>
</evidence>
<dbReference type="GO" id="GO:0005776">
    <property type="term" value="C:autophagosome"/>
    <property type="evidence" value="ECO:0007669"/>
    <property type="project" value="TreeGrafter"/>
</dbReference>
<dbReference type="GO" id="GO:0034727">
    <property type="term" value="P:piecemeal microautophagy of the nucleus"/>
    <property type="evidence" value="ECO:0007669"/>
    <property type="project" value="TreeGrafter"/>
</dbReference>
<dbReference type="GO" id="GO:0034045">
    <property type="term" value="C:phagophore assembly site membrane"/>
    <property type="evidence" value="ECO:0007669"/>
    <property type="project" value="UniProtKB-SubCell"/>
</dbReference>
<dbReference type="GO" id="GO:0006869">
    <property type="term" value="P:lipid transport"/>
    <property type="evidence" value="ECO:0007669"/>
    <property type="project" value="UniProtKB-KW"/>
</dbReference>
<dbReference type="Proteomes" id="UP000827092">
    <property type="component" value="Unassembled WGS sequence"/>
</dbReference>
<dbReference type="InterPro" id="IPR007241">
    <property type="entry name" value="Autophagy-rel_prot_9"/>
</dbReference>
<dbReference type="GO" id="GO:0034497">
    <property type="term" value="P:protein localization to phagophore assembly site"/>
    <property type="evidence" value="ECO:0007669"/>
    <property type="project" value="TreeGrafter"/>
</dbReference>
<feature type="transmembrane region" description="Helical" evidence="10">
    <location>
        <begin position="364"/>
        <end position="389"/>
    </location>
</feature>
<evidence type="ECO:0000256" key="3">
    <source>
        <dbReference type="ARBA" id="ARBA00018074"/>
    </source>
</evidence>
<organism evidence="12 13">
    <name type="scientific">Oedothorax gibbosus</name>
    <dbReference type="NCBI Taxonomy" id="931172"/>
    <lineage>
        <taxon>Eukaryota</taxon>
        <taxon>Metazoa</taxon>
        <taxon>Ecdysozoa</taxon>
        <taxon>Arthropoda</taxon>
        <taxon>Chelicerata</taxon>
        <taxon>Arachnida</taxon>
        <taxon>Araneae</taxon>
        <taxon>Araneomorphae</taxon>
        <taxon>Entelegynae</taxon>
        <taxon>Araneoidea</taxon>
        <taxon>Linyphiidae</taxon>
        <taxon>Erigoninae</taxon>
        <taxon>Oedothorax</taxon>
    </lineage>
</organism>
<evidence type="ECO:0000313" key="13">
    <source>
        <dbReference type="Proteomes" id="UP000827092"/>
    </source>
</evidence>
<comment type="similarity">
    <text evidence="2 10">Belongs to the ATG9 family.</text>
</comment>
<sequence>MNSLQTNYQALISDENEAPLESVIFHVAAENGKTRWNHVGDLDAFFRRIYTFHQKRGLIGVLVEHAIWVILFMLIAFGFIYCLNCINFNFHEPYSPLYNKTDVLLSDLFIPLSVCAPNHFGFGSWLLVVLATIVVVYRIYMFFCNCYIFKEIQQFYESAMKISKAETQNITWHEVQCRLREVQHEQQMCVHSHDLTELNISHRILRYTNYMVAMVNKNILPLRFHTKYFGEWIYYTSTLDAALHKVLFTHSSSPFGGTGKLREEYKKSISRQEAAADLSKWILYYGVRSALMAPFQISYQVLSFLISYSGFLRYEPGFLAKRRWSHYSRLYLRHFNEMDHELDARLCRAYKPSTEYMKYFNSPLVAQLIKVVSQPIGFVIVFFTAWGLFSERLFTVPYVLLIISVGASTFMSLVSCLSDEYETYNAKELMKRIVAEIHYVPDHFKKAPHTTAVRDEFSHYFQYVVVYLLEELLASLFIPYVLLFHIRPRSLDIVDFLRNFTVEVQGVGDVCSFALMDVSKHGDPQWTGQSLTKADIRNQAEFGKTELSLIHFSLMNPNWEPPPASHAFMEDFKEQVYNAARQQTAANGQAFYSSLNSLSTMGSKYASLVQSVHQSMHEDHASGGFSTSGPHLEKQYMRGLNNAEGPFEVQNSILTSEMDSPSLQTGLNPLEIRAADMSMSALFLHQVHDNYIASSEVGSSGHSAQPQPRNVGNEDSPLLEEMRYNYVQ</sequence>
<keyword evidence="6 10" id="KW-1133">Transmembrane helix</keyword>
<name>A0AAV6UVD5_9ARAC</name>
<keyword evidence="13" id="KW-1185">Reference proteome</keyword>
<feature type="transmembrane region" description="Helical" evidence="10">
    <location>
        <begin position="122"/>
        <end position="140"/>
    </location>
</feature>
<evidence type="ECO:0000256" key="5">
    <source>
        <dbReference type="ARBA" id="ARBA00022692"/>
    </source>
</evidence>
<evidence type="ECO:0000256" key="4">
    <source>
        <dbReference type="ARBA" id="ARBA00022448"/>
    </source>
</evidence>
<evidence type="ECO:0000256" key="10">
    <source>
        <dbReference type="RuleBase" id="RU364027"/>
    </source>
</evidence>
<evidence type="ECO:0000256" key="8">
    <source>
        <dbReference type="ARBA" id="ARBA00023055"/>
    </source>
</evidence>
<keyword evidence="4 10" id="KW-0813">Transport</keyword>
<comment type="function">
    <text evidence="10">Phospholipid scramblase involved in autophagy. Cycles between the preautophagosomal structure/phagophore assembly site (PAS) and the cytoplasmic vesicle pool and supplies membrane for the growing autophagosome. Lipid scramblase activity plays a key role in preautophagosomal structure/phagophore assembly by distributing the phospholipids that arrive through ATG2 from the cytoplasmic to the luminal leaflet of the bilayer, thereby driving autophagosomal membrane expansion.</text>
</comment>
<dbReference type="PANTHER" id="PTHR13038:SF10">
    <property type="entry name" value="AUTOPHAGY-RELATED PROTEIN 9"/>
    <property type="match status" value="1"/>
</dbReference>
<keyword evidence="5 10" id="KW-0812">Transmembrane</keyword>
<keyword evidence="7 10" id="KW-0072">Autophagy</keyword>
<feature type="region of interest" description="Disordered" evidence="11">
    <location>
        <begin position="696"/>
        <end position="728"/>
    </location>
</feature>
<evidence type="ECO:0000256" key="7">
    <source>
        <dbReference type="ARBA" id="ARBA00023006"/>
    </source>
</evidence>
<feature type="transmembrane region" description="Helical" evidence="10">
    <location>
        <begin position="396"/>
        <end position="414"/>
    </location>
</feature>
<keyword evidence="9 10" id="KW-0472">Membrane</keyword>
<feature type="compositionally biased region" description="Polar residues" evidence="11">
    <location>
        <begin position="696"/>
        <end position="710"/>
    </location>
</feature>
<accession>A0AAV6UVD5</accession>
<proteinExistence type="inferred from homology"/>
<feature type="transmembrane region" description="Helical" evidence="10">
    <location>
        <begin position="57"/>
        <end position="81"/>
    </location>
</feature>
<comment type="caution">
    <text evidence="12">The sequence shown here is derived from an EMBL/GenBank/DDBJ whole genome shotgun (WGS) entry which is preliminary data.</text>
</comment>
<protein>
    <recommendedName>
        <fullName evidence="3 10">Autophagy-related protein 9</fullName>
    </recommendedName>
</protein>
<evidence type="ECO:0000256" key="1">
    <source>
        <dbReference type="ARBA" id="ARBA00004511"/>
    </source>
</evidence>
<dbReference type="AlphaFoldDB" id="A0AAV6UVD5"/>
<dbReference type="PANTHER" id="PTHR13038">
    <property type="entry name" value="APG9 AUTOPHAGY 9"/>
    <property type="match status" value="1"/>
</dbReference>
<feature type="transmembrane region" description="Helical" evidence="10">
    <location>
        <begin position="460"/>
        <end position="483"/>
    </location>
</feature>
<evidence type="ECO:0000256" key="2">
    <source>
        <dbReference type="ARBA" id="ARBA00006185"/>
    </source>
</evidence>